<dbReference type="EMBL" id="DSXI01000631">
    <property type="protein sequence ID" value="HGS06159.1"/>
    <property type="molecule type" value="Genomic_DNA"/>
</dbReference>
<organism evidence="1">
    <name type="scientific">Desulfobacca acetoxidans</name>
    <dbReference type="NCBI Taxonomy" id="60893"/>
    <lineage>
        <taxon>Bacteria</taxon>
        <taxon>Pseudomonadati</taxon>
        <taxon>Thermodesulfobacteriota</taxon>
        <taxon>Desulfobaccia</taxon>
        <taxon>Desulfobaccales</taxon>
        <taxon>Desulfobaccaceae</taxon>
        <taxon>Desulfobacca</taxon>
    </lineage>
</organism>
<comment type="caution">
    <text evidence="1">The sequence shown here is derived from an EMBL/GenBank/DDBJ whole genome shotgun (WGS) entry which is preliminary data.</text>
</comment>
<accession>A0A7V4GA26</accession>
<dbReference type="PROSITE" id="PS51257">
    <property type="entry name" value="PROKAR_LIPOPROTEIN"/>
    <property type="match status" value="1"/>
</dbReference>
<evidence type="ECO:0000313" key="1">
    <source>
        <dbReference type="EMBL" id="HGS06159.1"/>
    </source>
</evidence>
<sequence length="133" mass="14668">MKAQGVKAMFAVMTALLFAGCALSVYEIRQSKPYLTLSSINPPKEVAKCIDFRARAETGGSVWKVSPTVALEERPDQTYHIVLTVPQHGGLADILVKPSGSGSVVEYRRSHWWAGEKQFLEIVEQCARYAAVQ</sequence>
<protein>
    <recommendedName>
        <fullName evidence="2">Lipoprotein</fullName>
    </recommendedName>
</protein>
<gene>
    <name evidence="1" type="ORF">ENT08_10600</name>
</gene>
<evidence type="ECO:0008006" key="2">
    <source>
        <dbReference type="Google" id="ProtNLM"/>
    </source>
</evidence>
<reference evidence="1" key="1">
    <citation type="journal article" date="2020" name="mSystems">
        <title>Genome- and Community-Level Interaction Insights into Carbon Utilization and Element Cycling Functions of Hydrothermarchaeota in Hydrothermal Sediment.</title>
        <authorList>
            <person name="Zhou Z."/>
            <person name="Liu Y."/>
            <person name="Xu W."/>
            <person name="Pan J."/>
            <person name="Luo Z.H."/>
            <person name="Li M."/>
        </authorList>
    </citation>
    <scope>NUCLEOTIDE SEQUENCE [LARGE SCALE GENOMIC DNA]</scope>
    <source>
        <strain evidence="1">SpSt-548</strain>
    </source>
</reference>
<dbReference type="AlphaFoldDB" id="A0A7V4GA26"/>
<name>A0A7V4GA26_9BACT</name>
<proteinExistence type="predicted"/>